<name>A0A8B6CPK8_MYTGA</name>
<protein>
    <recommendedName>
        <fullName evidence="4">EF-hand domain-containing protein</fullName>
    </recommendedName>
</protein>
<dbReference type="PANTHER" id="PTHR13025:SF6">
    <property type="entry name" value="EF-HAND DOMAIN-CONTAINING PROTEIN-RELATED"/>
    <property type="match status" value="1"/>
</dbReference>
<dbReference type="Pfam" id="PF13499">
    <property type="entry name" value="EF-hand_7"/>
    <property type="match status" value="1"/>
</dbReference>
<dbReference type="FunFam" id="1.10.238.10:FF:000112">
    <property type="entry name" value="EF-hand domain family, member D2"/>
    <property type="match status" value="1"/>
</dbReference>
<dbReference type="Proteomes" id="UP000596742">
    <property type="component" value="Unassembled WGS sequence"/>
</dbReference>
<accession>A0A8B6CPK8</accession>
<dbReference type="InterPro" id="IPR011992">
    <property type="entry name" value="EF-hand-dom_pair"/>
</dbReference>
<dbReference type="Gene3D" id="1.10.238.10">
    <property type="entry name" value="EF-hand"/>
    <property type="match status" value="1"/>
</dbReference>
<reference evidence="5" key="1">
    <citation type="submission" date="2018-11" db="EMBL/GenBank/DDBJ databases">
        <authorList>
            <person name="Alioto T."/>
            <person name="Alioto T."/>
        </authorList>
    </citation>
    <scope>NUCLEOTIDE SEQUENCE</scope>
</reference>
<proteinExistence type="predicted"/>
<keyword evidence="3" id="KW-0106">Calcium</keyword>
<evidence type="ECO:0000313" key="5">
    <source>
        <dbReference type="EMBL" id="VDI07121.1"/>
    </source>
</evidence>
<dbReference type="SMART" id="SM00054">
    <property type="entry name" value="EFh"/>
    <property type="match status" value="2"/>
</dbReference>
<dbReference type="PROSITE" id="PS50222">
    <property type="entry name" value="EF_HAND_2"/>
    <property type="match status" value="2"/>
</dbReference>
<keyword evidence="1" id="KW-0479">Metal-binding</keyword>
<gene>
    <name evidence="5" type="ORF">MGAL_10B077329</name>
</gene>
<dbReference type="CDD" id="cd00051">
    <property type="entry name" value="EFh"/>
    <property type="match status" value="1"/>
</dbReference>
<dbReference type="OrthoDB" id="6572480at2759"/>
<feature type="domain" description="EF-hand" evidence="4">
    <location>
        <begin position="43"/>
        <end position="78"/>
    </location>
</feature>
<evidence type="ECO:0000259" key="4">
    <source>
        <dbReference type="PROSITE" id="PS50222"/>
    </source>
</evidence>
<organism evidence="5 6">
    <name type="scientific">Mytilus galloprovincialis</name>
    <name type="common">Mediterranean mussel</name>
    <dbReference type="NCBI Taxonomy" id="29158"/>
    <lineage>
        <taxon>Eukaryota</taxon>
        <taxon>Metazoa</taxon>
        <taxon>Spiralia</taxon>
        <taxon>Lophotrochozoa</taxon>
        <taxon>Mollusca</taxon>
        <taxon>Bivalvia</taxon>
        <taxon>Autobranchia</taxon>
        <taxon>Pteriomorphia</taxon>
        <taxon>Mytilida</taxon>
        <taxon>Mytiloidea</taxon>
        <taxon>Mytilidae</taxon>
        <taxon>Mytilinae</taxon>
        <taxon>Mytilus</taxon>
    </lineage>
</organism>
<dbReference type="EMBL" id="UYJE01002010">
    <property type="protein sequence ID" value="VDI07121.1"/>
    <property type="molecule type" value="Genomic_DNA"/>
</dbReference>
<dbReference type="InterPro" id="IPR040365">
    <property type="entry name" value="EFHD1/2"/>
</dbReference>
<comment type="caution">
    <text evidence="5">The sequence shown here is derived from an EMBL/GenBank/DDBJ whole genome shotgun (WGS) entry which is preliminary data.</text>
</comment>
<dbReference type="GO" id="GO:0005509">
    <property type="term" value="F:calcium ion binding"/>
    <property type="evidence" value="ECO:0007669"/>
    <property type="project" value="InterPro"/>
</dbReference>
<evidence type="ECO:0000256" key="2">
    <source>
        <dbReference type="ARBA" id="ARBA00022737"/>
    </source>
</evidence>
<feature type="non-terminal residue" evidence="5">
    <location>
        <position position="102"/>
    </location>
</feature>
<dbReference type="PANTHER" id="PTHR13025">
    <property type="entry name" value="EF-HAND DOMAIN-CONTAINING PROTEIN D"/>
    <property type="match status" value="1"/>
</dbReference>
<evidence type="ECO:0000256" key="3">
    <source>
        <dbReference type="ARBA" id="ARBA00022837"/>
    </source>
</evidence>
<dbReference type="SUPFAM" id="SSF47473">
    <property type="entry name" value="EF-hand"/>
    <property type="match status" value="1"/>
</dbReference>
<sequence length="102" mass="12149">MATDELAKKLERRVNINEGDEETVIKSSQVFNPYTEFKEFSRKQIQDFQKIFNKYDTGKDKFIDFHELKLMMEKLEAPQTHLSLKAMIKEIDEDNDGKINFR</sequence>
<dbReference type="AlphaFoldDB" id="A0A8B6CPK8"/>
<evidence type="ECO:0000256" key="1">
    <source>
        <dbReference type="ARBA" id="ARBA00022723"/>
    </source>
</evidence>
<keyword evidence="2" id="KW-0677">Repeat</keyword>
<dbReference type="InterPro" id="IPR002048">
    <property type="entry name" value="EF_hand_dom"/>
</dbReference>
<feature type="domain" description="EF-hand" evidence="4">
    <location>
        <begin position="79"/>
        <end position="102"/>
    </location>
</feature>
<evidence type="ECO:0000313" key="6">
    <source>
        <dbReference type="Proteomes" id="UP000596742"/>
    </source>
</evidence>
<keyword evidence="6" id="KW-1185">Reference proteome</keyword>